<keyword evidence="7" id="KW-0413">Isomerase</keyword>
<dbReference type="Pfam" id="PF18916">
    <property type="entry name" value="Lycopene_cyc"/>
    <property type="match status" value="2"/>
</dbReference>
<feature type="transmembrane region" description="Helical" evidence="8">
    <location>
        <begin position="38"/>
        <end position="55"/>
    </location>
</feature>
<evidence type="ECO:0000256" key="4">
    <source>
        <dbReference type="ARBA" id="ARBA00022746"/>
    </source>
</evidence>
<feature type="transmembrane region" description="Helical" evidence="8">
    <location>
        <begin position="116"/>
        <end position="136"/>
    </location>
</feature>
<organism evidence="10 11">
    <name type="scientific">Halorientalis persicus</name>
    <dbReference type="NCBI Taxonomy" id="1367881"/>
    <lineage>
        <taxon>Archaea</taxon>
        <taxon>Methanobacteriati</taxon>
        <taxon>Methanobacteriota</taxon>
        <taxon>Stenosarchaea group</taxon>
        <taxon>Halobacteria</taxon>
        <taxon>Halobacteriales</taxon>
        <taxon>Haloarculaceae</taxon>
        <taxon>Halorientalis</taxon>
    </lineage>
</organism>
<keyword evidence="3 8" id="KW-0812">Transmembrane</keyword>
<evidence type="ECO:0000256" key="6">
    <source>
        <dbReference type="ARBA" id="ARBA00023136"/>
    </source>
</evidence>
<feature type="domain" description="Lycopene cyclase" evidence="9">
    <location>
        <begin position="142"/>
        <end position="221"/>
    </location>
</feature>
<dbReference type="GO" id="GO:0016872">
    <property type="term" value="F:intramolecular lyase activity"/>
    <property type="evidence" value="ECO:0007669"/>
    <property type="project" value="InterPro"/>
</dbReference>
<dbReference type="GO" id="GO:0045436">
    <property type="term" value="F:lycopene beta cyclase activity"/>
    <property type="evidence" value="ECO:0007669"/>
    <property type="project" value="UniProtKB-ARBA"/>
</dbReference>
<feature type="transmembrane region" description="Helical" evidence="8">
    <location>
        <begin position="173"/>
        <end position="197"/>
    </location>
</feature>
<dbReference type="NCBIfam" id="TIGR03462">
    <property type="entry name" value="CarR_dom_SF"/>
    <property type="match status" value="2"/>
</dbReference>
<keyword evidence="11" id="KW-1185">Reference proteome</keyword>
<evidence type="ECO:0000313" key="11">
    <source>
        <dbReference type="Proteomes" id="UP000198775"/>
    </source>
</evidence>
<evidence type="ECO:0000256" key="3">
    <source>
        <dbReference type="ARBA" id="ARBA00022692"/>
    </source>
</evidence>
<feature type="transmembrane region" description="Helical" evidence="8">
    <location>
        <begin position="217"/>
        <end position="237"/>
    </location>
</feature>
<evidence type="ECO:0000256" key="1">
    <source>
        <dbReference type="ARBA" id="ARBA00004141"/>
    </source>
</evidence>
<gene>
    <name evidence="10" type="ORF">SAMN05216388_100748</name>
</gene>
<evidence type="ECO:0000256" key="8">
    <source>
        <dbReference type="SAM" id="Phobius"/>
    </source>
</evidence>
<keyword evidence="4" id="KW-0125">Carotenoid biosynthesis</keyword>
<comment type="pathway">
    <text evidence="2">Carotenoid biosynthesis.</text>
</comment>
<dbReference type="InterPro" id="IPR017825">
    <property type="entry name" value="Lycopene_cyclase_dom"/>
</dbReference>
<dbReference type="EMBL" id="FOCX01000007">
    <property type="protein sequence ID" value="SEO01365.1"/>
    <property type="molecule type" value="Genomic_DNA"/>
</dbReference>
<evidence type="ECO:0000313" key="10">
    <source>
        <dbReference type="EMBL" id="SEO01365.1"/>
    </source>
</evidence>
<dbReference type="Proteomes" id="UP000198775">
    <property type="component" value="Unassembled WGS sequence"/>
</dbReference>
<evidence type="ECO:0000256" key="5">
    <source>
        <dbReference type="ARBA" id="ARBA00022989"/>
    </source>
</evidence>
<dbReference type="GO" id="GO:0016117">
    <property type="term" value="P:carotenoid biosynthetic process"/>
    <property type="evidence" value="ECO:0007669"/>
    <property type="project" value="UniProtKB-KW"/>
</dbReference>
<reference evidence="11" key="1">
    <citation type="submission" date="2016-10" db="EMBL/GenBank/DDBJ databases">
        <authorList>
            <person name="Varghese N."/>
            <person name="Submissions S."/>
        </authorList>
    </citation>
    <scope>NUCLEOTIDE SEQUENCE [LARGE SCALE GENOMIC DNA]</scope>
    <source>
        <strain evidence="11">IBRC-M 10043</strain>
    </source>
</reference>
<dbReference type="RefSeq" id="WP_092659382.1">
    <property type="nucleotide sequence ID" value="NZ_FOCX01000007.1"/>
</dbReference>
<evidence type="ECO:0000259" key="9">
    <source>
        <dbReference type="Pfam" id="PF18916"/>
    </source>
</evidence>
<comment type="subcellular location">
    <subcellularLocation>
        <location evidence="1">Membrane</location>
        <topology evidence="1">Multi-pass membrane protein</topology>
    </subcellularLocation>
</comment>
<feature type="transmembrane region" description="Helical" evidence="8">
    <location>
        <begin position="87"/>
        <end position="104"/>
    </location>
</feature>
<keyword evidence="5 8" id="KW-1133">Transmembrane helix</keyword>
<keyword evidence="6 8" id="KW-0472">Membrane</keyword>
<feature type="transmembrane region" description="Helical" evidence="8">
    <location>
        <begin position="12"/>
        <end position="32"/>
    </location>
</feature>
<evidence type="ECO:0000256" key="2">
    <source>
        <dbReference type="ARBA" id="ARBA00004829"/>
    </source>
</evidence>
<evidence type="ECO:0000256" key="7">
    <source>
        <dbReference type="ARBA" id="ARBA00023235"/>
    </source>
</evidence>
<name>A0A1H8L8B2_9EURY</name>
<feature type="domain" description="Lycopene cyclase" evidence="9">
    <location>
        <begin position="24"/>
        <end position="98"/>
    </location>
</feature>
<dbReference type="GO" id="GO:0016020">
    <property type="term" value="C:membrane"/>
    <property type="evidence" value="ECO:0007669"/>
    <property type="project" value="UniProtKB-SubCell"/>
</dbReference>
<accession>A0A1H8L8B2</accession>
<dbReference type="OrthoDB" id="241129at2157"/>
<feature type="transmembrane region" description="Helical" evidence="8">
    <location>
        <begin position="142"/>
        <end position="161"/>
    </location>
</feature>
<dbReference type="AlphaFoldDB" id="A0A1H8L8B2"/>
<proteinExistence type="predicted"/>
<sequence length="256" mass="28440">MSDGIALVALTYLEFHLLFILPPLVALLVFAGPAERPYAGPFGVALLAAVAVCYTTPWDNHLIATGVWAYGEGTVLFRIWHVPIEEYLFFVLQPVLTSLWLARLPTRSDRAFGISLPQRALGLFGGGLVAALGLFFLAESTYYLGTLLLWASPVLAIQWAFGWPVLWERRRTLALGVGVPTAYLAAVDRIAIELGIWTFDPAYMTGLAILGLPIEELLFFGLTNVFLVQGLLLFWWVTDRWEQVRTVWRRSAPTGS</sequence>
<protein>
    <submittedName>
        <fullName evidence="10">Lycopene cyclase domain-containing protein</fullName>
    </submittedName>
</protein>